<dbReference type="eggNOG" id="COG1316">
    <property type="taxonomic scope" value="Bacteria"/>
</dbReference>
<sequence>MKRETMMPNKPQADQHNEDWENLRRPRNYRQRHPFRRILILAIFLLILGGGWSLWKRIQPTQHFANLKTISHPKKDYHQAKGSFNALIIGSDERRGQTSGHTDSMMLVHANLAKHHYTVLSIPRDSRIYMPNLGYTKLTSVQSVYQDKYGSKKGITMAVKTISNYLDVPINYYLETNYWGLRSMVNAIDGITINLPFKVRLTHPWYPKDYDKTFSQGKHQLSGKMITEIVHERDSVPGTDFGRQRLQEAALVGIVNKVTDPANALKIPALAKSMSKFLIATNLKTTDMISIGLAVKGNFDAQKQVHYLQLNGKNEVLYDDILENYNEEIVLNRKRLKKIISQDFEK</sequence>
<dbReference type="EMBL" id="AYYX01000026">
    <property type="protein sequence ID" value="KRM88641.1"/>
    <property type="molecule type" value="Genomic_DNA"/>
</dbReference>
<dbReference type="Proteomes" id="UP000051576">
    <property type="component" value="Unassembled WGS sequence"/>
</dbReference>
<dbReference type="InterPro" id="IPR050922">
    <property type="entry name" value="LytR/CpsA/Psr_CW_biosynth"/>
</dbReference>
<comment type="similarity">
    <text evidence="1">Belongs to the LytR/CpsA/Psr (LCP) family.</text>
</comment>
<dbReference type="InterPro" id="IPR004474">
    <property type="entry name" value="LytR_CpsA_psr"/>
</dbReference>
<accession>A0A0R2CA08</accession>
<dbReference type="PATRIC" id="fig|1133569.4.peg.1073"/>
<evidence type="ECO:0000313" key="5">
    <source>
        <dbReference type="EMBL" id="KRM88641.1"/>
    </source>
</evidence>
<protein>
    <recommendedName>
        <fullName evidence="4">Cell envelope-related transcriptional attenuator domain-containing protein</fullName>
    </recommendedName>
</protein>
<gene>
    <name evidence="5" type="ORF">FD21_GL000952</name>
</gene>
<evidence type="ECO:0000259" key="4">
    <source>
        <dbReference type="Pfam" id="PF03816"/>
    </source>
</evidence>
<dbReference type="AlphaFoldDB" id="A0A0R2CA08"/>
<feature type="transmembrane region" description="Helical" evidence="3">
    <location>
        <begin position="34"/>
        <end position="55"/>
    </location>
</feature>
<comment type="caution">
    <text evidence="5">The sequence shown here is derived from an EMBL/GenBank/DDBJ whole genome shotgun (WGS) entry which is preliminary data.</text>
</comment>
<dbReference type="STRING" id="1133569.FD21_GL000952"/>
<feature type="region of interest" description="Disordered" evidence="2">
    <location>
        <begin position="1"/>
        <end position="20"/>
    </location>
</feature>
<dbReference type="Gene3D" id="3.40.630.190">
    <property type="entry name" value="LCP protein"/>
    <property type="match status" value="1"/>
</dbReference>
<feature type="domain" description="Cell envelope-related transcriptional attenuator" evidence="4">
    <location>
        <begin position="101"/>
        <end position="259"/>
    </location>
</feature>
<keyword evidence="3" id="KW-0472">Membrane</keyword>
<dbReference type="PANTHER" id="PTHR33392:SF6">
    <property type="entry name" value="POLYISOPRENYL-TEICHOIC ACID--PEPTIDOGLYCAN TEICHOIC ACID TRANSFERASE TAGU"/>
    <property type="match status" value="1"/>
</dbReference>
<dbReference type="PANTHER" id="PTHR33392">
    <property type="entry name" value="POLYISOPRENYL-TEICHOIC ACID--PEPTIDOGLYCAN TEICHOIC ACID TRANSFERASE TAGU"/>
    <property type="match status" value="1"/>
</dbReference>
<organism evidence="5 6">
    <name type="scientific">Liquorilactobacillus vini DSM 20605</name>
    <dbReference type="NCBI Taxonomy" id="1133569"/>
    <lineage>
        <taxon>Bacteria</taxon>
        <taxon>Bacillati</taxon>
        <taxon>Bacillota</taxon>
        <taxon>Bacilli</taxon>
        <taxon>Lactobacillales</taxon>
        <taxon>Lactobacillaceae</taxon>
        <taxon>Liquorilactobacillus</taxon>
    </lineage>
</organism>
<keyword evidence="3" id="KW-0812">Transmembrane</keyword>
<keyword evidence="3" id="KW-1133">Transmembrane helix</keyword>
<proteinExistence type="inferred from homology"/>
<dbReference type="NCBIfam" id="TIGR00350">
    <property type="entry name" value="lytR_cpsA_psr"/>
    <property type="match status" value="1"/>
</dbReference>
<evidence type="ECO:0000313" key="6">
    <source>
        <dbReference type="Proteomes" id="UP000051576"/>
    </source>
</evidence>
<keyword evidence="6" id="KW-1185">Reference proteome</keyword>
<evidence type="ECO:0000256" key="2">
    <source>
        <dbReference type="SAM" id="MobiDB-lite"/>
    </source>
</evidence>
<evidence type="ECO:0000256" key="3">
    <source>
        <dbReference type="SAM" id="Phobius"/>
    </source>
</evidence>
<evidence type="ECO:0000256" key="1">
    <source>
        <dbReference type="ARBA" id="ARBA00006068"/>
    </source>
</evidence>
<name>A0A0R2CA08_9LACO</name>
<reference evidence="5 6" key="1">
    <citation type="journal article" date="2015" name="Genome Announc.">
        <title>Expanding the biotechnology potential of lactobacilli through comparative genomics of 213 strains and associated genera.</title>
        <authorList>
            <person name="Sun Z."/>
            <person name="Harris H.M."/>
            <person name="McCann A."/>
            <person name="Guo C."/>
            <person name="Argimon S."/>
            <person name="Zhang W."/>
            <person name="Yang X."/>
            <person name="Jeffery I.B."/>
            <person name="Cooney J.C."/>
            <person name="Kagawa T.F."/>
            <person name="Liu W."/>
            <person name="Song Y."/>
            <person name="Salvetti E."/>
            <person name="Wrobel A."/>
            <person name="Rasinkangas P."/>
            <person name="Parkhill J."/>
            <person name="Rea M.C."/>
            <person name="O'Sullivan O."/>
            <person name="Ritari J."/>
            <person name="Douillard F.P."/>
            <person name="Paul Ross R."/>
            <person name="Yang R."/>
            <person name="Briner A.E."/>
            <person name="Felis G.E."/>
            <person name="de Vos W.M."/>
            <person name="Barrangou R."/>
            <person name="Klaenhammer T.R."/>
            <person name="Caufield P.W."/>
            <person name="Cui Y."/>
            <person name="Zhang H."/>
            <person name="O'Toole P.W."/>
        </authorList>
    </citation>
    <scope>NUCLEOTIDE SEQUENCE [LARGE SCALE GENOMIC DNA]</scope>
    <source>
        <strain evidence="5 6">DSM 20605</strain>
    </source>
</reference>
<dbReference type="Pfam" id="PF03816">
    <property type="entry name" value="LytR_cpsA_psr"/>
    <property type="match status" value="1"/>
</dbReference>